<keyword evidence="1" id="KW-1133">Transmembrane helix</keyword>
<feature type="transmembrane region" description="Helical" evidence="1">
    <location>
        <begin position="12"/>
        <end position="37"/>
    </location>
</feature>
<feature type="transmembrane region" description="Helical" evidence="1">
    <location>
        <begin position="57"/>
        <end position="79"/>
    </location>
</feature>
<evidence type="ECO:0000313" key="3">
    <source>
        <dbReference type="Proteomes" id="UP000252415"/>
    </source>
</evidence>
<dbReference type="AlphaFoldDB" id="A0A368VG93"/>
<evidence type="ECO:0000313" key="2">
    <source>
        <dbReference type="EMBL" id="RCW40335.1"/>
    </source>
</evidence>
<organism evidence="2 3">
    <name type="scientific">Paenibacillus prosopidis</name>
    <dbReference type="NCBI Taxonomy" id="630520"/>
    <lineage>
        <taxon>Bacteria</taxon>
        <taxon>Bacillati</taxon>
        <taxon>Bacillota</taxon>
        <taxon>Bacilli</taxon>
        <taxon>Bacillales</taxon>
        <taxon>Paenibacillaceae</taxon>
        <taxon>Paenibacillus</taxon>
    </lineage>
</organism>
<dbReference type="EMBL" id="QPJD01000036">
    <property type="protein sequence ID" value="RCW40335.1"/>
    <property type="molecule type" value="Genomic_DNA"/>
</dbReference>
<keyword evidence="1" id="KW-0812">Transmembrane</keyword>
<accession>A0A368VG93</accession>
<dbReference type="Proteomes" id="UP000252415">
    <property type="component" value="Unassembled WGS sequence"/>
</dbReference>
<keyword evidence="1" id="KW-0472">Membrane</keyword>
<name>A0A368VG93_9BACL</name>
<comment type="caution">
    <text evidence="2">The sequence shown here is derived from an EMBL/GenBank/DDBJ whole genome shotgun (WGS) entry which is preliminary data.</text>
</comment>
<protein>
    <submittedName>
        <fullName evidence="2">Uncharacterized protein</fullName>
    </submittedName>
</protein>
<reference evidence="2 3" key="1">
    <citation type="submission" date="2018-07" db="EMBL/GenBank/DDBJ databases">
        <title>Genomic Encyclopedia of Type Strains, Phase III (KMG-III): the genomes of soil and plant-associated and newly described type strains.</title>
        <authorList>
            <person name="Whitman W."/>
        </authorList>
    </citation>
    <scope>NUCLEOTIDE SEQUENCE [LARGE SCALE GENOMIC DNA]</scope>
    <source>
        <strain evidence="2 3">CECT 7506</strain>
    </source>
</reference>
<evidence type="ECO:0000256" key="1">
    <source>
        <dbReference type="SAM" id="Phobius"/>
    </source>
</evidence>
<proteinExistence type="predicted"/>
<feature type="transmembrane region" description="Helical" evidence="1">
    <location>
        <begin position="91"/>
        <end position="115"/>
    </location>
</feature>
<keyword evidence="3" id="KW-1185">Reference proteome</keyword>
<gene>
    <name evidence="2" type="ORF">DFP97_13612</name>
</gene>
<sequence length="119" mass="13384">MSSLALLKQSKAKYLLLIPSSVVTFIVLFCSYISIFGFEYQHRFREGYIEPSPGSKLIGVVIVVGYLILTYILTWFYNGDISGTFSRLTRSLFNTFIIVTVGCLSSLPLLFPAYFSLIS</sequence>